<organism evidence="1 2">
    <name type="scientific">Phlebia brevispora</name>
    <dbReference type="NCBI Taxonomy" id="194682"/>
    <lineage>
        <taxon>Eukaryota</taxon>
        <taxon>Fungi</taxon>
        <taxon>Dikarya</taxon>
        <taxon>Basidiomycota</taxon>
        <taxon>Agaricomycotina</taxon>
        <taxon>Agaricomycetes</taxon>
        <taxon>Polyporales</taxon>
        <taxon>Meruliaceae</taxon>
        <taxon>Phlebia</taxon>
    </lineage>
</organism>
<name>A0ACC1RH01_9APHY</name>
<dbReference type="Proteomes" id="UP001148662">
    <property type="component" value="Unassembled WGS sequence"/>
</dbReference>
<comment type="caution">
    <text evidence="1">The sequence shown here is derived from an EMBL/GenBank/DDBJ whole genome shotgun (WGS) entry which is preliminary data.</text>
</comment>
<keyword evidence="2" id="KW-1185">Reference proteome</keyword>
<protein>
    <submittedName>
        <fullName evidence="1">Uncharacterized protein</fullName>
    </submittedName>
</protein>
<evidence type="ECO:0000313" key="1">
    <source>
        <dbReference type="EMBL" id="KAJ3519327.1"/>
    </source>
</evidence>
<accession>A0ACC1RH01</accession>
<sequence length="209" mass="23865">MVMFPKPDRPPTNPQNARYLLMGAASQSGVYRTREELPTIPQGPNCPFIPLFIMCTSSAQADEYSKLIPLFEVFVGRQRNQLRKLFDVMEEESETFKVLMNRRHNAVYALLFGVDDHQGYYMYWPDLWPWTAHEQYQRSVCKRLSTFRAAMLFTIKEGATATPYGIPRNNLGNVAEEAQNIQATIHALNLDSDSDEDDNLDEGDHAVGL</sequence>
<evidence type="ECO:0000313" key="2">
    <source>
        <dbReference type="Proteomes" id="UP001148662"/>
    </source>
</evidence>
<gene>
    <name evidence="1" type="ORF">NM688_g9317</name>
</gene>
<proteinExistence type="predicted"/>
<dbReference type="EMBL" id="JANHOG010002855">
    <property type="protein sequence ID" value="KAJ3519327.1"/>
    <property type="molecule type" value="Genomic_DNA"/>
</dbReference>
<reference evidence="1" key="1">
    <citation type="submission" date="2022-07" db="EMBL/GenBank/DDBJ databases">
        <title>Genome Sequence of Phlebia brevispora.</title>
        <authorList>
            <person name="Buettner E."/>
        </authorList>
    </citation>
    <scope>NUCLEOTIDE SEQUENCE</scope>
    <source>
        <strain evidence="1">MPL23</strain>
    </source>
</reference>